<sequence length="147" mass="16841">MQFKSSMSSLMTPVPSLGVFFMMEMVRYRSQQAYMGRKNSSGWSDEVLQEMDDSYFGEGLTLVEQSIGIYVSVSCHLGIVKPHLCAKGFSCSEFDSQNLCIITDFFVFSDAFIRKQIVRYNGHKVHCLNEQEFVNDEVWANVWQVCS</sequence>
<keyword evidence="2" id="KW-1185">Reference proteome</keyword>
<evidence type="ECO:0000313" key="2">
    <source>
        <dbReference type="Proteomes" id="UP000657918"/>
    </source>
</evidence>
<comment type="caution">
    <text evidence="1">The sequence shown here is derived from an EMBL/GenBank/DDBJ whole genome shotgun (WGS) entry which is preliminary data.</text>
</comment>
<name>A0A835MF68_9ROSI</name>
<dbReference type="Proteomes" id="UP000657918">
    <property type="component" value="Unassembled WGS sequence"/>
</dbReference>
<dbReference type="OrthoDB" id="409395at2759"/>
<dbReference type="InterPro" id="IPR007788">
    <property type="entry name" value="QCT"/>
</dbReference>
<proteinExistence type="predicted"/>
<protein>
    <submittedName>
        <fullName evidence="1">Uncharacterized protein</fullName>
    </submittedName>
</protein>
<dbReference type="EMBL" id="JADGMS010000017">
    <property type="protein sequence ID" value="KAF9664207.1"/>
    <property type="molecule type" value="Genomic_DNA"/>
</dbReference>
<dbReference type="AlphaFoldDB" id="A0A835MF68"/>
<dbReference type="GO" id="GO:0016603">
    <property type="term" value="F:glutaminyl-peptide cyclotransferase activity"/>
    <property type="evidence" value="ECO:0007669"/>
    <property type="project" value="InterPro"/>
</dbReference>
<dbReference type="PANTHER" id="PTHR31270:SF1">
    <property type="entry name" value="GLUTAMINYL-PEPTIDE CYCLOTRANSFERASE"/>
    <property type="match status" value="1"/>
</dbReference>
<organism evidence="1 2">
    <name type="scientific">Salix dunnii</name>
    <dbReference type="NCBI Taxonomy" id="1413687"/>
    <lineage>
        <taxon>Eukaryota</taxon>
        <taxon>Viridiplantae</taxon>
        <taxon>Streptophyta</taxon>
        <taxon>Embryophyta</taxon>
        <taxon>Tracheophyta</taxon>
        <taxon>Spermatophyta</taxon>
        <taxon>Magnoliopsida</taxon>
        <taxon>eudicotyledons</taxon>
        <taxon>Gunneridae</taxon>
        <taxon>Pentapetalae</taxon>
        <taxon>rosids</taxon>
        <taxon>fabids</taxon>
        <taxon>Malpighiales</taxon>
        <taxon>Salicaceae</taxon>
        <taxon>Saliceae</taxon>
        <taxon>Salix</taxon>
    </lineage>
</organism>
<dbReference type="Pfam" id="PF05096">
    <property type="entry name" value="Glu_cyclase_2"/>
    <property type="match status" value="1"/>
</dbReference>
<gene>
    <name evidence="1" type="ORF">SADUNF_Sadunf17G0132100</name>
</gene>
<dbReference type="PANTHER" id="PTHR31270">
    <property type="entry name" value="GLUTAMINYL-PEPTIDE CYCLOTRANSFERASE"/>
    <property type="match status" value="1"/>
</dbReference>
<reference evidence="1 2" key="1">
    <citation type="submission" date="2020-10" db="EMBL/GenBank/DDBJ databases">
        <title>Plant Genome Project.</title>
        <authorList>
            <person name="Zhang R.-G."/>
        </authorList>
    </citation>
    <scope>NUCLEOTIDE SEQUENCE [LARGE SCALE GENOMIC DNA]</scope>
    <source>
        <strain evidence="1">FAFU-HL-1</strain>
        <tissue evidence="1">Leaf</tissue>
    </source>
</reference>
<evidence type="ECO:0000313" key="1">
    <source>
        <dbReference type="EMBL" id="KAF9664207.1"/>
    </source>
</evidence>
<accession>A0A835MF68</accession>